<evidence type="ECO:0000259" key="9">
    <source>
        <dbReference type="PROSITE" id="PS51352"/>
    </source>
</evidence>
<dbReference type="NCBIfam" id="TIGR01292">
    <property type="entry name" value="TRX_reduct"/>
    <property type="match status" value="1"/>
</dbReference>
<evidence type="ECO:0000256" key="3">
    <source>
        <dbReference type="ARBA" id="ARBA00022827"/>
    </source>
</evidence>
<evidence type="ECO:0000256" key="6">
    <source>
        <dbReference type="ARBA" id="ARBA00023284"/>
    </source>
</evidence>
<reference evidence="10 12" key="1">
    <citation type="submission" date="2016-08" db="EMBL/GenBank/DDBJ databases">
        <title>A novel genetic cassette of butanologenic Thermoanaerobacterium thermosaccharolyticum that directly convert cellulose to butanol.</title>
        <authorList>
            <person name="Li T."/>
            <person name="He J."/>
        </authorList>
    </citation>
    <scope>NUCLEOTIDE SEQUENCE [LARGE SCALE GENOMIC DNA]</scope>
    <source>
        <strain evidence="10 12">TG57</strain>
    </source>
</reference>
<feature type="domain" description="Thioredoxin" evidence="9">
    <location>
        <begin position="1"/>
        <end position="107"/>
    </location>
</feature>
<keyword evidence="6 7" id="KW-0676">Redox-active center</keyword>
<comment type="similarity">
    <text evidence="1 7">Belongs to the class-II pyridine nucleotide-disulfide oxidoreductase family.</text>
</comment>
<dbReference type="EMBL" id="CP016893">
    <property type="protein sequence ID" value="AST57793.1"/>
    <property type="molecule type" value="Genomic_DNA"/>
</dbReference>
<evidence type="ECO:0000313" key="13">
    <source>
        <dbReference type="Proteomes" id="UP000215301"/>
    </source>
</evidence>
<proteinExistence type="inferred from homology"/>
<dbReference type="PANTHER" id="PTHR48105">
    <property type="entry name" value="THIOREDOXIN REDUCTASE 1-RELATED-RELATED"/>
    <property type="match status" value="1"/>
</dbReference>
<evidence type="ECO:0000256" key="8">
    <source>
        <dbReference type="RuleBase" id="RU003881"/>
    </source>
</evidence>
<dbReference type="GO" id="GO:0005737">
    <property type="term" value="C:cytoplasm"/>
    <property type="evidence" value="ECO:0007669"/>
    <property type="project" value="InterPro"/>
</dbReference>
<dbReference type="InterPro" id="IPR050097">
    <property type="entry name" value="Ferredoxin-NADP_redctase_2"/>
</dbReference>
<dbReference type="AlphaFoldDB" id="A0A231VJI9"/>
<dbReference type="SUPFAM" id="SSF51905">
    <property type="entry name" value="FAD/NAD(P)-binding domain"/>
    <property type="match status" value="1"/>
</dbReference>
<dbReference type="CDD" id="cd02947">
    <property type="entry name" value="TRX_family"/>
    <property type="match status" value="1"/>
</dbReference>
<sequence>MVREINANEFEEVVLNSKKPVVVDFYSTDCPPCAQLKPIFHRLSEVYKDHMEFVEIYRQGNKDFALSLGVKGSPTLVFFKDGKETGERLNGYISKPDLRKAIEKVIGFSLLDKEPEKVECDVLIMGGGPAGLTAALYSARANLKTVVIDESTTGGQAANTYYIENYPGTEGQIEGKKLTENMRKQAESFAAVIDDLKEVFEIKLTDDEKFVRTEDKIYYPKAVIIAMGAQPRKLPVEGEAEFRGKGIHYCAICDGAMYEGKHVAIIGGGNSAIQEALYLTNIADKITVIHEFDNLQASSVLQEKAFSNPKINFIWESHVVKANGDGMLKSLTYKNLKTGELNDIEVDGAFVYIGLTPKTDLFKGVLDLNDYGYIKANDDLMTNVKGVFVAGDIRDKKIRQVVTAAGDGAVAAVSAERYIQEL</sequence>
<dbReference type="Proteomes" id="UP000214975">
    <property type="component" value="Chromosome"/>
</dbReference>
<comment type="catalytic activity">
    <reaction evidence="7">
        <text>[thioredoxin]-dithiol + NADP(+) = [thioredoxin]-disulfide + NADPH + H(+)</text>
        <dbReference type="Rhea" id="RHEA:20345"/>
        <dbReference type="Rhea" id="RHEA-COMP:10698"/>
        <dbReference type="Rhea" id="RHEA-COMP:10700"/>
        <dbReference type="ChEBI" id="CHEBI:15378"/>
        <dbReference type="ChEBI" id="CHEBI:29950"/>
        <dbReference type="ChEBI" id="CHEBI:50058"/>
        <dbReference type="ChEBI" id="CHEBI:57783"/>
        <dbReference type="ChEBI" id="CHEBI:58349"/>
        <dbReference type="EC" id="1.8.1.9"/>
    </reaction>
</comment>
<dbReference type="PRINTS" id="PR00368">
    <property type="entry name" value="FADPNR"/>
</dbReference>
<dbReference type="PROSITE" id="PS51352">
    <property type="entry name" value="THIOREDOXIN_2"/>
    <property type="match status" value="1"/>
</dbReference>
<dbReference type="InterPro" id="IPR008255">
    <property type="entry name" value="Pyr_nucl-diS_OxRdtase_2_AS"/>
</dbReference>
<dbReference type="RefSeq" id="WP_094044768.1">
    <property type="nucleotide sequence ID" value="NZ_CP016893.1"/>
</dbReference>
<dbReference type="InterPro" id="IPR036188">
    <property type="entry name" value="FAD/NAD-bd_sf"/>
</dbReference>
<dbReference type="PRINTS" id="PR00469">
    <property type="entry name" value="PNDRDTASEII"/>
</dbReference>
<dbReference type="Gene3D" id="3.50.50.60">
    <property type="entry name" value="FAD/NAD(P)-binding domain"/>
    <property type="match status" value="2"/>
</dbReference>
<organism evidence="11 13">
    <name type="scientific">Thermoanaerobacterium thermosaccharolyticum</name>
    <name type="common">Clostridium thermosaccharolyticum</name>
    <dbReference type="NCBI Taxonomy" id="1517"/>
    <lineage>
        <taxon>Bacteria</taxon>
        <taxon>Bacillati</taxon>
        <taxon>Bacillota</taxon>
        <taxon>Clostridia</taxon>
        <taxon>Thermoanaerobacterales</taxon>
        <taxon>Thermoanaerobacteraceae</taxon>
        <taxon>Thermoanaerobacterium</taxon>
    </lineage>
</organism>
<dbReference type="InterPro" id="IPR023753">
    <property type="entry name" value="FAD/NAD-binding_dom"/>
</dbReference>
<dbReference type="EMBL" id="NKHD01000017">
    <property type="protein sequence ID" value="OXT08267.1"/>
    <property type="molecule type" value="Genomic_DNA"/>
</dbReference>
<keyword evidence="3 7" id="KW-0274">FAD</keyword>
<gene>
    <name evidence="11" type="primary">trxB</name>
    <name evidence="11" type="ORF">CE561_05750</name>
    <name evidence="10" type="ORF">Thert_01805</name>
</gene>
<accession>A0A231VJI9</accession>
<dbReference type="GO" id="GO:0019430">
    <property type="term" value="P:removal of superoxide radicals"/>
    <property type="evidence" value="ECO:0007669"/>
    <property type="project" value="UniProtKB-UniRule"/>
</dbReference>
<dbReference type="InterPro" id="IPR005982">
    <property type="entry name" value="Thioredox_Rdtase"/>
</dbReference>
<evidence type="ECO:0000256" key="2">
    <source>
        <dbReference type="ARBA" id="ARBA00022630"/>
    </source>
</evidence>
<comment type="subunit">
    <text evidence="7">Homodimer.</text>
</comment>
<evidence type="ECO:0000313" key="11">
    <source>
        <dbReference type="EMBL" id="OXT08267.1"/>
    </source>
</evidence>
<keyword evidence="5" id="KW-1015">Disulfide bond</keyword>
<evidence type="ECO:0000256" key="5">
    <source>
        <dbReference type="ARBA" id="ARBA00023157"/>
    </source>
</evidence>
<dbReference type="Gene3D" id="3.40.30.10">
    <property type="entry name" value="Glutaredoxin"/>
    <property type="match status" value="1"/>
</dbReference>
<dbReference type="Pfam" id="PF00085">
    <property type="entry name" value="Thioredoxin"/>
    <property type="match status" value="1"/>
</dbReference>
<evidence type="ECO:0000313" key="12">
    <source>
        <dbReference type="Proteomes" id="UP000214975"/>
    </source>
</evidence>
<dbReference type="SUPFAM" id="SSF52833">
    <property type="entry name" value="Thioredoxin-like"/>
    <property type="match status" value="1"/>
</dbReference>
<dbReference type="PROSITE" id="PS00573">
    <property type="entry name" value="PYRIDINE_REDOX_2"/>
    <property type="match status" value="1"/>
</dbReference>
<dbReference type="GO" id="GO:0004791">
    <property type="term" value="F:thioredoxin-disulfide reductase (NADPH) activity"/>
    <property type="evidence" value="ECO:0007669"/>
    <property type="project" value="UniProtKB-UniRule"/>
</dbReference>
<keyword evidence="2 7" id="KW-0285">Flavoprotein</keyword>
<comment type="cofactor">
    <cofactor evidence="8">
        <name>FAD</name>
        <dbReference type="ChEBI" id="CHEBI:57692"/>
    </cofactor>
    <text evidence="8">Binds 1 FAD per subunit.</text>
</comment>
<dbReference type="Pfam" id="PF07992">
    <property type="entry name" value="Pyr_redox_2"/>
    <property type="match status" value="1"/>
</dbReference>
<keyword evidence="8" id="KW-0521">NADP</keyword>
<reference evidence="11 13" key="2">
    <citation type="submission" date="2017-06" db="EMBL/GenBank/DDBJ databases">
        <title>Isolation and characterization of a thermophilic and butanogenic Thermoanaerobacterium thermosaccharolyticum M5 capable of efficient degradation of hemicellulose.</title>
        <authorList>
            <person name="Xin F."/>
            <person name="Jiang Y."/>
        </authorList>
    </citation>
    <scope>NUCLEOTIDE SEQUENCE [LARGE SCALE GENOMIC DNA]</scope>
    <source>
        <strain evidence="11 13">M5</strain>
    </source>
</reference>
<keyword evidence="4 7" id="KW-0560">Oxidoreductase</keyword>
<dbReference type="EC" id="1.8.1.9" evidence="7"/>
<evidence type="ECO:0000256" key="7">
    <source>
        <dbReference type="RuleBase" id="RU003880"/>
    </source>
</evidence>
<evidence type="ECO:0000256" key="1">
    <source>
        <dbReference type="ARBA" id="ARBA00009333"/>
    </source>
</evidence>
<evidence type="ECO:0000313" key="10">
    <source>
        <dbReference type="EMBL" id="AST57793.1"/>
    </source>
</evidence>
<dbReference type="InterPro" id="IPR036249">
    <property type="entry name" value="Thioredoxin-like_sf"/>
</dbReference>
<name>A0A231VJI9_THETR</name>
<evidence type="ECO:0000256" key="4">
    <source>
        <dbReference type="ARBA" id="ARBA00023002"/>
    </source>
</evidence>
<dbReference type="InterPro" id="IPR013766">
    <property type="entry name" value="Thioredoxin_domain"/>
</dbReference>
<protein>
    <recommendedName>
        <fullName evidence="7">Thioredoxin reductase</fullName>
        <ecNumber evidence="7">1.8.1.9</ecNumber>
    </recommendedName>
</protein>
<dbReference type="Proteomes" id="UP000215301">
    <property type="component" value="Unassembled WGS sequence"/>
</dbReference>